<dbReference type="AlphaFoldDB" id="A0AAW1V1Y1"/>
<accession>A0AAW1V1Y1</accession>
<sequence>MEQEVFEIPINIQEAGVIRGAECQMYSSPGRTARYAPLRSNVHQVAGRGSGNMAQARQAVRARRSAAVRQSGLESHSVRRSTFSHFPRTPLTLTPVLSNNAQYISRTDEVVPSLIPHPKVLRVLLLLLFASLAALLNIYRISNVSFRLYFNSPVTFLPVQSWDFSQQIWRKRSSAITTYFLNTPPGQIPYVVPLCPVVPCPEISVPPAAYPLTQAPCPCGQCAPHMYANHVAAPSTLIVNRFTEINYFDNPPLAAALPEKYNYDMIIRNLASLETGLISANFQDSFASKRIKLFRLKYTSASVWNKKLPQITRLGTTCYARSHDNVLSQGQRKAVVVGSR</sequence>
<keyword evidence="2" id="KW-1185">Reference proteome</keyword>
<evidence type="ECO:0000313" key="2">
    <source>
        <dbReference type="Proteomes" id="UP001431783"/>
    </source>
</evidence>
<organism evidence="1 2">
    <name type="scientific">Henosepilachna vigintioctopunctata</name>
    <dbReference type="NCBI Taxonomy" id="420089"/>
    <lineage>
        <taxon>Eukaryota</taxon>
        <taxon>Metazoa</taxon>
        <taxon>Ecdysozoa</taxon>
        <taxon>Arthropoda</taxon>
        <taxon>Hexapoda</taxon>
        <taxon>Insecta</taxon>
        <taxon>Pterygota</taxon>
        <taxon>Neoptera</taxon>
        <taxon>Endopterygota</taxon>
        <taxon>Coleoptera</taxon>
        <taxon>Polyphaga</taxon>
        <taxon>Cucujiformia</taxon>
        <taxon>Coccinelloidea</taxon>
        <taxon>Coccinellidae</taxon>
        <taxon>Epilachninae</taxon>
        <taxon>Epilachnini</taxon>
        <taxon>Henosepilachna</taxon>
    </lineage>
</organism>
<comment type="caution">
    <text evidence="1">The sequence shown here is derived from an EMBL/GenBank/DDBJ whole genome shotgun (WGS) entry which is preliminary data.</text>
</comment>
<evidence type="ECO:0000313" key="1">
    <source>
        <dbReference type="EMBL" id="KAK9889692.1"/>
    </source>
</evidence>
<reference evidence="1 2" key="1">
    <citation type="submission" date="2023-03" db="EMBL/GenBank/DDBJ databases">
        <title>Genome insight into feeding habits of ladybird beetles.</title>
        <authorList>
            <person name="Li H.-S."/>
            <person name="Huang Y.-H."/>
            <person name="Pang H."/>
        </authorList>
    </citation>
    <scope>NUCLEOTIDE SEQUENCE [LARGE SCALE GENOMIC DNA]</scope>
    <source>
        <strain evidence="1">SYSU_2023b</strain>
        <tissue evidence="1">Whole body</tissue>
    </source>
</reference>
<dbReference type="EMBL" id="JARQZJ010000123">
    <property type="protein sequence ID" value="KAK9889692.1"/>
    <property type="molecule type" value="Genomic_DNA"/>
</dbReference>
<gene>
    <name evidence="1" type="ORF">WA026_007073</name>
</gene>
<name>A0AAW1V1Y1_9CUCU</name>
<protein>
    <submittedName>
        <fullName evidence="1">Uncharacterized protein</fullName>
    </submittedName>
</protein>
<proteinExistence type="predicted"/>
<dbReference type="Proteomes" id="UP001431783">
    <property type="component" value="Unassembled WGS sequence"/>
</dbReference>